<gene>
    <name evidence="4" type="ORF">SM757_13550</name>
</gene>
<evidence type="ECO:0000259" key="2">
    <source>
        <dbReference type="PROSITE" id="PS50883"/>
    </source>
</evidence>
<protein>
    <submittedName>
        <fullName evidence="4">EAL domain-containing protein</fullName>
    </submittedName>
</protein>
<dbReference type="SUPFAM" id="SSF55073">
    <property type="entry name" value="Nucleotide cyclase"/>
    <property type="match status" value="1"/>
</dbReference>
<dbReference type="Pfam" id="PF00563">
    <property type="entry name" value="EAL"/>
    <property type="match status" value="1"/>
</dbReference>
<dbReference type="NCBIfam" id="TIGR00254">
    <property type="entry name" value="GGDEF"/>
    <property type="match status" value="1"/>
</dbReference>
<dbReference type="PROSITE" id="PS50887">
    <property type="entry name" value="GGDEF"/>
    <property type="match status" value="1"/>
</dbReference>
<dbReference type="PANTHER" id="PTHR44757">
    <property type="entry name" value="DIGUANYLATE CYCLASE DGCP"/>
    <property type="match status" value="1"/>
</dbReference>
<feature type="domain" description="GGDEF" evidence="3">
    <location>
        <begin position="179"/>
        <end position="312"/>
    </location>
</feature>
<organism evidence="4 5">
    <name type="scientific">Azohydromonas lata</name>
    <dbReference type="NCBI Taxonomy" id="45677"/>
    <lineage>
        <taxon>Bacteria</taxon>
        <taxon>Pseudomonadati</taxon>
        <taxon>Pseudomonadota</taxon>
        <taxon>Betaproteobacteria</taxon>
        <taxon>Burkholderiales</taxon>
        <taxon>Sphaerotilaceae</taxon>
        <taxon>Azohydromonas</taxon>
    </lineage>
</organism>
<dbReference type="Pfam" id="PF00989">
    <property type="entry name" value="PAS"/>
    <property type="match status" value="1"/>
</dbReference>
<dbReference type="InterPro" id="IPR035965">
    <property type="entry name" value="PAS-like_dom_sf"/>
</dbReference>
<keyword evidence="5" id="KW-1185">Reference proteome</keyword>
<name>A0ABU5IFJ6_9BURK</name>
<dbReference type="InterPro" id="IPR001633">
    <property type="entry name" value="EAL_dom"/>
</dbReference>
<dbReference type="SUPFAM" id="SSF55785">
    <property type="entry name" value="PYP-like sensor domain (PAS domain)"/>
    <property type="match status" value="1"/>
</dbReference>
<dbReference type="Proteomes" id="UP001293718">
    <property type="component" value="Unassembled WGS sequence"/>
</dbReference>
<dbReference type="CDD" id="cd01949">
    <property type="entry name" value="GGDEF"/>
    <property type="match status" value="1"/>
</dbReference>
<reference evidence="4 5" key="1">
    <citation type="submission" date="2023-11" db="EMBL/GenBank/DDBJ databases">
        <title>Draft genome of Azohydromonas lata strain H1 (DSM1123), a polyhydroxyalkanoate producer.</title>
        <authorList>
            <person name="Traversa D."/>
            <person name="D'Addabbo P."/>
            <person name="Pazzani C."/>
            <person name="Manzari C."/>
            <person name="Chiara M."/>
            <person name="Scrascia M."/>
        </authorList>
    </citation>
    <scope>NUCLEOTIDE SEQUENCE [LARGE SCALE GENOMIC DNA]</scope>
    <source>
        <strain evidence="4 5">H1</strain>
    </source>
</reference>
<dbReference type="InterPro" id="IPR000014">
    <property type="entry name" value="PAS"/>
</dbReference>
<dbReference type="EMBL" id="JAXOJX010000020">
    <property type="protein sequence ID" value="MDZ5457599.1"/>
    <property type="molecule type" value="Genomic_DNA"/>
</dbReference>
<dbReference type="Gene3D" id="3.20.20.450">
    <property type="entry name" value="EAL domain"/>
    <property type="match status" value="1"/>
</dbReference>
<proteinExistence type="predicted"/>
<dbReference type="InterPro" id="IPR000160">
    <property type="entry name" value="GGDEF_dom"/>
</dbReference>
<dbReference type="InterPro" id="IPR052155">
    <property type="entry name" value="Biofilm_reg_signaling"/>
</dbReference>
<dbReference type="PROSITE" id="PS50112">
    <property type="entry name" value="PAS"/>
    <property type="match status" value="1"/>
</dbReference>
<dbReference type="CDD" id="cd00130">
    <property type="entry name" value="PAS"/>
    <property type="match status" value="1"/>
</dbReference>
<accession>A0ABU5IFJ6</accession>
<dbReference type="Pfam" id="PF00990">
    <property type="entry name" value="GGDEF"/>
    <property type="match status" value="1"/>
</dbReference>
<dbReference type="SMART" id="SM00052">
    <property type="entry name" value="EAL"/>
    <property type="match status" value="1"/>
</dbReference>
<evidence type="ECO:0000313" key="4">
    <source>
        <dbReference type="EMBL" id="MDZ5457599.1"/>
    </source>
</evidence>
<dbReference type="InterPro" id="IPR013767">
    <property type="entry name" value="PAS_fold"/>
</dbReference>
<evidence type="ECO:0000259" key="1">
    <source>
        <dbReference type="PROSITE" id="PS50112"/>
    </source>
</evidence>
<comment type="caution">
    <text evidence="4">The sequence shown here is derived from an EMBL/GenBank/DDBJ whole genome shotgun (WGS) entry which is preliminary data.</text>
</comment>
<dbReference type="Gene3D" id="3.30.70.270">
    <property type="match status" value="1"/>
</dbReference>
<evidence type="ECO:0000259" key="3">
    <source>
        <dbReference type="PROSITE" id="PS50887"/>
    </source>
</evidence>
<sequence>MNAPLPLGALLQAQEQALPDGQAPQWLAEEAEGEGMVVTDAGGRIQGVNDAFVAASGYAREELLGATPARWASGRHGREFYRALWASLHSLGHWSGEVWNRRADGTLVAERVRIAAVQGEGGAPAHYVAWYGRPAGHVAGSPAAGGGQPLHDPVTGLPARALAPQRLDELLEQARRQDHQVAVCHLSLDGWHDFVGWYGNAQGDALLLAAAARLRGCLRPGDTVARLCGGEFALLLGGLQGMAAVQATLQRVHQALQQPYALSTQVPRASASAGVAMWPAHGDSAQALLRAADAAMYRAQRLGQGVCLAGEALERPLEQEALLEELRMALFSDQLRLHWQPRVCARTRRLLGAEALLRWQHPRRGLLSPQDFLKAAAGTPLEVELDLWALRAAAVQRARWREAGHALALSLNVAPATLALPDLADTVACLLLEGGGGGNGGAGVELEVAETAVQDDLIAAARAVKACAKHGIGVALDGFGTGYASLATLRRLPVSALKIDRGFIGRMQHDQGDLQMVRAALGMAQAFNIRSVAVGVESETQAQGLAARGCAELQGFYVAPPMGDREFEAWLAA</sequence>
<dbReference type="PANTHER" id="PTHR44757:SF2">
    <property type="entry name" value="BIOFILM ARCHITECTURE MAINTENANCE PROTEIN MBAA"/>
    <property type="match status" value="1"/>
</dbReference>
<dbReference type="InterPro" id="IPR035919">
    <property type="entry name" value="EAL_sf"/>
</dbReference>
<dbReference type="CDD" id="cd01948">
    <property type="entry name" value="EAL"/>
    <property type="match status" value="1"/>
</dbReference>
<evidence type="ECO:0000313" key="5">
    <source>
        <dbReference type="Proteomes" id="UP001293718"/>
    </source>
</evidence>
<dbReference type="Gene3D" id="3.30.450.20">
    <property type="entry name" value="PAS domain"/>
    <property type="match status" value="1"/>
</dbReference>
<dbReference type="NCBIfam" id="TIGR00229">
    <property type="entry name" value="sensory_box"/>
    <property type="match status" value="1"/>
</dbReference>
<dbReference type="PROSITE" id="PS50883">
    <property type="entry name" value="EAL"/>
    <property type="match status" value="1"/>
</dbReference>
<dbReference type="RefSeq" id="WP_322465878.1">
    <property type="nucleotide sequence ID" value="NZ_JAXOJX010000020.1"/>
</dbReference>
<feature type="domain" description="EAL" evidence="2">
    <location>
        <begin position="319"/>
        <end position="573"/>
    </location>
</feature>
<feature type="domain" description="PAS" evidence="1">
    <location>
        <begin position="30"/>
        <end position="65"/>
    </location>
</feature>
<dbReference type="InterPro" id="IPR043128">
    <property type="entry name" value="Rev_trsase/Diguanyl_cyclase"/>
</dbReference>
<dbReference type="SMART" id="SM00267">
    <property type="entry name" value="GGDEF"/>
    <property type="match status" value="1"/>
</dbReference>
<dbReference type="InterPro" id="IPR029787">
    <property type="entry name" value="Nucleotide_cyclase"/>
</dbReference>
<dbReference type="SUPFAM" id="SSF141868">
    <property type="entry name" value="EAL domain-like"/>
    <property type="match status" value="1"/>
</dbReference>